<protein>
    <submittedName>
        <fullName evidence="2">Uncharacterized protein</fullName>
    </submittedName>
</protein>
<feature type="region of interest" description="Disordered" evidence="1">
    <location>
        <begin position="29"/>
        <end position="52"/>
    </location>
</feature>
<dbReference type="EMBL" id="JAAGAX010000002">
    <property type="protein sequence ID" value="KAF2323292.1"/>
    <property type="molecule type" value="Genomic_DNA"/>
</dbReference>
<evidence type="ECO:0000313" key="2">
    <source>
        <dbReference type="EMBL" id="KAF2323292.1"/>
    </source>
</evidence>
<sequence>MTRSPLMTSRHNDLQCGYYGADCNGLGLGPPVPPPPSGLNGNVMPPPTSPPDSAGNVIFSYLRYIVDRDNEEKLNANENSPAKALNMNLQTSNCIQIISMLFSS</sequence>
<organism evidence="2 3">
    <name type="scientific">Hevea brasiliensis</name>
    <name type="common">Para rubber tree</name>
    <name type="synonym">Siphonia brasiliensis</name>
    <dbReference type="NCBI Taxonomy" id="3981"/>
    <lineage>
        <taxon>Eukaryota</taxon>
        <taxon>Viridiplantae</taxon>
        <taxon>Streptophyta</taxon>
        <taxon>Embryophyta</taxon>
        <taxon>Tracheophyta</taxon>
        <taxon>Spermatophyta</taxon>
        <taxon>Magnoliopsida</taxon>
        <taxon>eudicotyledons</taxon>
        <taxon>Gunneridae</taxon>
        <taxon>Pentapetalae</taxon>
        <taxon>rosids</taxon>
        <taxon>fabids</taxon>
        <taxon>Malpighiales</taxon>
        <taxon>Euphorbiaceae</taxon>
        <taxon>Crotonoideae</taxon>
        <taxon>Micrandreae</taxon>
        <taxon>Hevea</taxon>
    </lineage>
</organism>
<dbReference type="Proteomes" id="UP000467840">
    <property type="component" value="Chromosome 11"/>
</dbReference>
<dbReference type="AlphaFoldDB" id="A0A6A6NAR6"/>
<reference evidence="2 3" key="1">
    <citation type="journal article" date="2020" name="Mol. Plant">
        <title>The Chromosome-Based Rubber Tree Genome Provides New Insights into Spurge Genome Evolution and Rubber Biosynthesis.</title>
        <authorList>
            <person name="Liu J."/>
            <person name="Shi C."/>
            <person name="Shi C.C."/>
            <person name="Li W."/>
            <person name="Zhang Q.J."/>
            <person name="Zhang Y."/>
            <person name="Li K."/>
            <person name="Lu H.F."/>
            <person name="Shi C."/>
            <person name="Zhu S.T."/>
            <person name="Xiao Z.Y."/>
            <person name="Nan H."/>
            <person name="Yue Y."/>
            <person name="Zhu X.G."/>
            <person name="Wu Y."/>
            <person name="Hong X.N."/>
            <person name="Fan G.Y."/>
            <person name="Tong Y."/>
            <person name="Zhang D."/>
            <person name="Mao C.L."/>
            <person name="Liu Y.L."/>
            <person name="Hao S.J."/>
            <person name="Liu W.Q."/>
            <person name="Lv M.Q."/>
            <person name="Zhang H.B."/>
            <person name="Liu Y."/>
            <person name="Hu-Tang G.R."/>
            <person name="Wang J.P."/>
            <person name="Wang J.H."/>
            <person name="Sun Y.H."/>
            <person name="Ni S.B."/>
            <person name="Chen W.B."/>
            <person name="Zhang X.C."/>
            <person name="Jiao Y.N."/>
            <person name="Eichler E.E."/>
            <person name="Li G.H."/>
            <person name="Liu X."/>
            <person name="Gao L.Z."/>
        </authorList>
    </citation>
    <scope>NUCLEOTIDE SEQUENCE [LARGE SCALE GENOMIC DNA]</scope>
    <source>
        <strain evidence="3">cv. GT1</strain>
        <tissue evidence="2">Leaf</tissue>
    </source>
</reference>
<evidence type="ECO:0000256" key="1">
    <source>
        <dbReference type="SAM" id="MobiDB-lite"/>
    </source>
</evidence>
<accession>A0A6A6NAR6</accession>
<name>A0A6A6NAR6_HEVBR</name>
<gene>
    <name evidence="2" type="ORF">GH714_034494</name>
</gene>
<evidence type="ECO:0000313" key="3">
    <source>
        <dbReference type="Proteomes" id="UP000467840"/>
    </source>
</evidence>
<comment type="caution">
    <text evidence="2">The sequence shown here is derived from an EMBL/GenBank/DDBJ whole genome shotgun (WGS) entry which is preliminary data.</text>
</comment>
<keyword evidence="3" id="KW-1185">Reference proteome</keyword>
<proteinExistence type="predicted"/>